<dbReference type="EMBL" id="JAMKFB020000001">
    <property type="protein sequence ID" value="KAL0204436.1"/>
    <property type="molecule type" value="Genomic_DNA"/>
</dbReference>
<dbReference type="AlphaFoldDB" id="A0ABD0S213"/>
<evidence type="ECO:0000313" key="3">
    <source>
        <dbReference type="Proteomes" id="UP001529510"/>
    </source>
</evidence>
<reference evidence="2 3" key="1">
    <citation type="submission" date="2024-05" db="EMBL/GenBank/DDBJ databases">
        <title>Genome sequencing and assembly of Indian major carp, Cirrhinus mrigala (Hamilton, 1822).</title>
        <authorList>
            <person name="Mohindra V."/>
            <person name="Chowdhury L.M."/>
            <person name="Lal K."/>
            <person name="Jena J.K."/>
        </authorList>
    </citation>
    <scope>NUCLEOTIDE SEQUENCE [LARGE SCALE GENOMIC DNA]</scope>
    <source>
        <strain evidence="2">CM1030</strain>
        <tissue evidence="2">Blood</tissue>
    </source>
</reference>
<comment type="caution">
    <text evidence="2">The sequence shown here is derived from an EMBL/GenBank/DDBJ whole genome shotgun (WGS) entry which is preliminary data.</text>
</comment>
<proteinExistence type="predicted"/>
<gene>
    <name evidence="2" type="ORF">M9458_002454</name>
</gene>
<protein>
    <submittedName>
        <fullName evidence="2">Uncharacterized protein</fullName>
    </submittedName>
</protein>
<accession>A0ABD0S213</accession>
<name>A0ABD0S213_CIRMR</name>
<dbReference type="InterPro" id="IPR046940">
    <property type="entry name" value="TPPII_Ig-like_sf"/>
</dbReference>
<feature type="non-terminal residue" evidence="2">
    <location>
        <position position="1"/>
    </location>
</feature>
<evidence type="ECO:0000256" key="1">
    <source>
        <dbReference type="SAM" id="MobiDB-lite"/>
    </source>
</evidence>
<dbReference type="Gene3D" id="2.60.40.3170">
    <property type="match status" value="1"/>
</dbReference>
<organism evidence="2 3">
    <name type="scientific">Cirrhinus mrigala</name>
    <name type="common">Mrigala</name>
    <dbReference type="NCBI Taxonomy" id="683832"/>
    <lineage>
        <taxon>Eukaryota</taxon>
        <taxon>Metazoa</taxon>
        <taxon>Chordata</taxon>
        <taxon>Craniata</taxon>
        <taxon>Vertebrata</taxon>
        <taxon>Euteleostomi</taxon>
        <taxon>Actinopterygii</taxon>
        <taxon>Neopterygii</taxon>
        <taxon>Teleostei</taxon>
        <taxon>Ostariophysi</taxon>
        <taxon>Cypriniformes</taxon>
        <taxon>Cyprinidae</taxon>
        <taxon>Labeoninae</taxon>
        <taxon>Labeonini</taxon>
        <taxon>Cirrhinus</taxon>
    </lineage>
</organism>
<evidence type="ECO:0000313" key="2">
    <source>
        <dbReference type="EMBL" id="KAL0204436.1"/>
    </source>
</evidence>
<keyword evidence="3" id="KW-1185">Reference proteome</keyword>
<sequence length="101" mass="10999">LKQNGVRPTVPAVRRALENTALKVEDIEVFAQGHGIIQVERAFDYLMQHASLPTSNLGFTVTVGSQRGIYLRDPTHVSAPSDHGVGIEPVFPENTGTRYAS</sequence>
<feature type="region of interest" description="Disordered" evidence="1">
    <location>
        <begin position="74"/>
        <end position="101"/>
    </location>
</feature>
<dbReference type="Proteomes" id="UP001529510">
    <property type="component" value="Unassembled WGS sequence"/>
</dbReference>